<organism evidence="2 3">
    <name type="scientific">Saprolegnia diclina (strain VS20)</name>
    <dbReference type="NCBI Taxonomy" id="1156394"/>
    <lineage>
        <taxon>Eukaryota</taxon>
        <taxon>Sar</taxon>
        <taxon>Stramenopiles</taxon>
        <taxon>Oomycota</taxon>
        <taxon>Saprolegniomycetes</taxon>
        <taxon>Saprolegniales</taxon>
        <taxon>Saprolegniaceae</taxon>
        <taxon>Saprolegnia</taxon>
    </lineage>
</organism>
<dbReference type="GO" id="GO:0051260">
    <property type="term" value="P:protein homooligomerization"/>
    <property type="evidence" value="ECO:0007669"/>
    <property type="project" value="InterPro"/>
</dbReference>
<keyword evidence="3" id="KW-1185">Reference proteome</keyword>
<name>T0QU29_SAPDV</name>
<accession>T0QU29</accession>
<dbReference type="GeneID" id="19945820"/>
<dbReference type="OMA" id="FRWPRAF"/>
<dbReference type="InParanoid" id="T0QU29"/>
<dbReference type="Gene3D" id="2.60.120.920">
    <property type="match status" value="1"/>
</dbReference>
<reference evidence="2 3" key="1">
    <citation type="submission" date="2012-04" db="EMBL/GenBank/DDBJ databases">
        <title>The Genome Sequence of Saprolegnia declina VS20.</title>
        <authorList>
            <consortium name="The Broad Institute Genome Sequencing Platform"/>
            <person name="Russ C."/>
            <person name="Nusbaum C."/>
            <person name="Tyler B."/>
            <person name="van West P."/>
            <person name="Dieguez-Uribeondo J."/>
            <person name="de Bruijn I."/>
            <person name="Tripathy S."/>
            <person name="Jiang R."/>
            <person name="Young S.K."/>
            <person name="Zeng Q."/>
            <person name="Gargeya S."/>
            <person name="Fitzgerald M."/>
            <person name="Haas B."/>
            <person name="Abouelleil A."/>
            <person name="Alvarado L."/>
            <person name="Arachchi H.M."/>
            <person name="Berlin A."/>
            <person name="Chapman S.B."/>
            <person name="Goldberg J."/>
            <person name="Griggs A."/>
            <person name="Gujja S."/>
            <person name="Hansen M."/>
            <person name="Howarth C."/>
            <person name="Imamovic A."/>
            <person name="Larimer J."/>
            <person name="McCowen C."/>
            <person name="Montmayeur A."/>
            <person name="Murphy C."/>
            <person name="Neiman D."/>
            <person name="Pearson M."/>
            <person name="Priest M."/>
            <person name="Roberts A."/>
            <person name="Saif S."/>
            <person name="Shea T."/>
            <person name="Sisk P."/>
            <person name="Sykes S."/>
            <person name="Wortman J."/>
            <person name="Nusbaum C."/>
            <person name="Birren B."/>
        </authorList>
    </citation>
    <scope>NUCLEOTIDE SEQUENCE [LARGE SCALE GENOMIC DNA]</scope>
    <source>
        <strain evidence="2 3">VS20</strain>
    </source>
</reference>
<dbReference type="Proteomes" id="UP000030762">
    <property type="component" value="Unassembled WGS sequence"/>
</dbReference>
<sequence>MPSTNERWAELRPLLLAGTYTDAMRFVDDVETKLADLRAAEASLRVLQATAPPASIVTLNVGGKKFATATANVRRFRGSYLDAMLAWPPNEHGEYFIDADPTHFGRIMRLLRTGTLVFDGLCTSDVEELHALVDYLQLSVVAAEMAWDPAHCSTALSLSDANRRVTKHGVTADMSPVLGTTPTARFCVRFSALQTIDVGLTTRTNFTDTRHSGALPGWFFRWPRAFLQAFVPGQVLTQTPTSSLVRSSGVSEVVVQVVYDRHTASIHFEVNGHRVPECLRGIPPGLVLLPIVRLFDHKSQVKIVSNAMEG</sequence>
<dbReference type="Gene3D" id="3.30.710.10">
    <property type="entry name" value="Potassium Channel Kv1.1, Chain A"/>
    <property type="match status" value="1"/>
</dbReference>
<dbReference type="SUPFAM" id="SSF49899">
    <property type="entry name" value="Concanavalin A-like lectins/glucanases"/>
    <property type="match status" value="1"/>
</dbReference>
<dbReference type="Pfam" id="PF02214">
    <property type="entry name" value="BTB_2"/>
    <property type="match status" value="1"/>
</dbReference>
<dbReference type="SUPFAM" id="SSF54695">
    <property type="entry name" value="POZ domain"/>
    <property type="match status" value="1"/>
</dbReference>
<dbReference type="InterPro" id="IPR013320">
    <property type="entry name" value="ConA-like_dom_sf"/>
</dbReference>
<dbReference type="InterPro" id="IPR045068">
    <property type="entry name" value="BACURD1-3"/>
</dbReference>
<dbReference type="InterPro" id="IPR003131">
    <property type="entry name" value="T1-type_BTB"/>
</dbReference>
<dbReference type="SMART" id="SM00225">
    <property type="entry name" value="BTB"/>
    <property type="match status" value="1"/>
</dbReference>
<protein>
    <recommendedName>
        <fullName evidence="1">BTB domain-containing protein</fullName>
    </recommendedName>
</protein>
<feature type="domain" description="BTB" evidence="1">
    <location>
        <begin position="55"/>
        <end position="153"/>
    </location>
</feature>
<dbReference type="InterPro" id="IPR011333">
    <property type="entry name" value="SKP1/BTB/POZ_sf"/>
</dbReference>
<evidence type="ECO:0000313" key="3">
    <source>
        <dbReference type="Proteomes" id="UP000030762"/>
    </source>
</evidence>
<dbReference type="OrthoDB" id="72055at2759"/>
<gene>
    <name evidence="2" type="ORF">SDRG_05093</name>
</gene>
<dbReference type="InterPro" id="IPR000210">
    <property type="entry name" value="BTB/POZ_dom"/>
</dbReference>
<dbReference type="STRING" id="1156394.T0QU29"/>
<dbReference type="InterPro" id="IPR043136">
    <property type="entry name" value="B30.2/SPRY_sf"/>
</dbReference>
<dbReference type="RefSeq" id="XP_008609010.1">
    <property type="nucleotide sequence ID" value="XM_008610788.1"/>
</dbReference>
<evidence type="ECO:0000313" key="2">
    <source>
        <dbReference type="EMBL" id="EQC37490.1"/>
    </source>
</evidence>
<evidence type="ECO:0000259" key="1">
    <source>
        <dbReference type="SMART" id="SM00225"/>
    </source>
</evidence>
<dbReference type="VEuPathDB" id="FungiDB:SDRG_05093"/>
<dbReference type="PANTHER" id="PTHR11145">
    <property type="entry name" value="BTB/POZ DOMAIN-CONTAINING ADAPTER FOR CUL3-MEDIATED RHOA DEGRADATION PROTEIN FAMILY MEMBER"/>
    <property type="match status" value="1"/>
</dbReference>
<dbReference type="AlphaFoldDB" id="T0QU29"/>
<dbReference type="EMBL" id="JH767144">
    <property type="protein sequence ID" value="EQC37490.1"/>
    <property type="molecule type" value="Genomic_DNA"/>
</dbReference>
<dbReference type="PANTHER" id="PTHR11145:SF12">
    <property type="entry name" value="BTB DOMAIN-CONTAINING PROTEIN"/>
    <property type="match status" value="1"/>
</dbReference>
<proteinExistence type="predicted"/>